<protein>
    <recommendedName>
        <fullName evidence="3">DUF1501 domain-containing protein</fullName>
    </recommendedName>
</protein>
<dbReference type="PANTHER" id="PTHR43737">
    <property type="entry name" value="BLL7424 PROTEIN"/>
    <property type="match status" value="1"/>
</dbReference>
<dbReference type="Pfam" id="PF07394">
    <property type="entry name" value="DUF1501"/>
    <property type="match status" value="1"/>
</dbReference>
<dbReference type="KEGG" id="sdyn:Mal52_17240"/>
<sequence length="466" mass="49676">MLTISGDSRSRGGSRRTFLQIGTSAVGGLSMASLLSLKAQAAAKGHAVRDKSVVVLNLQGGPSQFETFDPKMTAPQEIRSITGEVQTSLPGVTFGGSFPQLASLADKMAVVRSYRHGISSHGPAAMHVMAGGNSTGAMMGALYARVAGLTNPKTGMPENALVTPSAVGDQYKKLYHNIGRVSQTGSLSSVYKPFDPSAGGEIIDNMRLSLKGDRLDDRRMLLNQLDLLRRRFDSGSVVESANQFQQQAFDVLTRGVADAFDLSKENPQNVARYDTSKFEPTDAVKKRNSYATQFSPVALGKQMLLARRLCEAGCGFVTVTCGGWDMHGGGKEFTMVDGLSSLTPAVDKAASAFIEDVAQRGLSEKILLVITGEFGRTPRINKHGGRDHWGNLCTLAFAGGGLNMGQVVGRSDSTASSPASDPINSKNVLATVMHTLFDIAEVRLLTNVPKDVEQIITAPQPIRQLV</sequence>
<proteinExistence type="predicted"/>
<dbReference type="AlphaFoldDB" id="A0A517ZL82"/>
<evidence type="ECO:0008006" key="3">
    <source>
        <dbReference type="Google" id="ProtNLM"/>
    </source>
</evidence>
<keyword evidence="2" id="KW-1185">Reference proteome</keyword>
<dbReference type="PANTHER" id="PTHR43737:SF1">
    <property type="entry name" value="DUF1501 DOMAIN-CONTAINING PROTEIN"/>
    <property type="match status" value="1"/>
</dbReference>
<dbReference type="PROSITE" id="PS51318">
    <property type="entry name" value="TAT"/>
    <property type="match status" value="1"/>
</dbReference>
<dbReference type="InterPro" id="IPR017850">
    <property type="entry name" value="Alkaline_phosphatase_core_sf"/>
</dbReference>
<evidence type="ECO:0000313" key="1">
    <source>
        <dbReference type="EMBL" id="QDU43252.1"/>
    </source>
</evidence>
<reference evidence="1 2" key="1">
    <citation type="submission" date="2019-02" db="EMBL/GenBank/DDBJ databases">
        <title>Deep-cultivation of Planctomycetes and their phenomic and genomic characterization uncovers novel biology.</title>
        <authorList>
            <person name="Wiegand S."/>
            <person name="Jogler M."/>
            <person name="Boedeker C."/>
            <person name="Pinto D."/>
            <person name="Vollmers J."/>
            <person name="Rivas-Marin E."/>
            <person name="Kohn T."/>
            <person name="Peeters S.H."/>
            <person name="Heuer A."/>
            <person name="Rast P."/>
            <person name="Oberbeckmann S."/>
            <person name="Bunk B."/>
            <person name="Jeske O."/>
            <person name="Meyerdierks A."/>
            <person name="Storesund J.E."/>
            <person name="Kallscheuer N."/>
            <person name="Luecker S."/>
            <person name="Lage O.M."/>
            <person name="Pohl T."/>
            <person name="Merkel B.J."/>
            <person name="Hornburger P."/>
            <person name="Mueller R.-W."/>
            <person name="Bruemmer F."/>
            <person name="Labrenz M."/>
            <person name="Spormann A.M."/>
            <person name="Op den Camp H."/>
            <person name="Overmann J."/>
            <person name="Amann R."/>
            <person name="Jetten M.S.M."/>
            <person name="Mascher T."/>
            <person name="Medema M.H."/>
            <person name="Devos D.P."/>
            <person name="Kaster A.-K."/>
            <person name="Ovreas L."/>
            <person name="Rohde M."/>
            <person name="Galperin M.Y."/>
            <person name="Jogler C."/>
        </authorList>
    </citation>
    <scope>NUCLEOTIDE SEQUENCE [LARGE SCALE GENOMIC DNA]</scope>
    <source>
        <strain evidence="1 2">Mal52</strain>
    </source>
</reference>
<dbReference type="Proteomes" id="UP000319383">
    <property type="component" value="Chromosome"/>
</dbReference>
<gene>
    <name evidence="1" type="ORF">Mal52_17240</name>
</gene>
<dbReference type="EMBL" id="CP036276">
    <property type="protein sequence ID" value="QDU43252.1"/>
    <property type="molecule type" value="Genomic_DNA"/>
</dbReference>
<evidence type="ECO:0000313" key="2">
    <source>
        <dbReference type="Proteomes" id="UP000319383"/>
    </source>
</evidence>
<dbReference type="InterPro" id="IPR006311">
    <property type="entry name" value="TAT_signal"/>
</dbReference>
<accession>A0A517ZL82</accession>
<name>A0A517ZL82_9PLAN</name>
<dbReference type="InterPro" id="IPR010869">
    <property type="entry name" value="DUF1501"/>
</dbReference>
<dbReference type="RefSeq" id="WP_145375382.1">
    <property type="nucleotide sequence ID" value="NZ_CP036276.1"/>
</dbReference>
<dbReference type="SUPFAM" id="SSF53649">
    <property type="entry name" value="Alkaline phosphatase-like"/>
    <property type="match status" value="1"/>
</dbReference>
<organism evidence="1 2">
    <name type="scientific">Symmachiella dynata</name>
    <dbReference type="NCBI Taxonomy" id="2527995"/>
    <lineage>
        <taxon>Bacteria</taxon>
        <taxon>Pseudomonadati</taxon>
        <taxon>Planctomycetota</taxon>
        <taxon>Planctomycetia</taxon>
        <taxon>Planctomycetales</taxon>
        <taxon>Planctomycetaceae</taxon>
        <taxon>Symmachiella</taxon>
    </lineage>
</organism>